<dbReference type="GO" id="GO:0003700">
    <property type="term" value="F:DNA-binding transcription factor activity"/>
    <property type="evidence" value="ECO:0007669"/>
    <property type="project" value="InterPro"/>
</dbReference>
<protein>
    <submittedName>
        <fullName evidence="1">Trp repressor protein</fullName>
    </submittedName>
</protein>
<organism evidence="1 2">
    <name type="scientific">Jeotgalicoccus meleagridis</name>
    <dbReference type="NCBI Taxonomy" id="2759181"/>
    <lineage>
        <taxon>Bacteria</taxon>
        <taxon>Bacillati</taxon>
        <taxon>Bacillota</taxon>
        <taxon>Bacilli</taxon>
        <taxon>Bacillales</taxon>
        <taxon>Staphylococcaceae</taxon>
        <taxon>Jeotgalicoccus</taxon>
    </lineage>
</organism>
<dbReference type="Gene3D" id="1.10.1270.10">
    <property type="entry name" value="TrpR-like"/>
    <property type="match status" value="1"/>
</dbReference>
<dbReference type="Proteomes" id="UP000589351">
    <property type="component" value="Unassembled WGS sequence"/>
</dbReference>
<name>A0A6V7R1W9_9STAP</name>
<dbReference type="PANTHER" id="PTHR40080">
    <property type="entry name" value="LMO1763 PROTEIN"/>
    <property type="match status" value="1"/>
</dbReference>
<dbReference type="PANTHER" id="PTHR40080:SF1">
    <property type="entry name" value="TRPR-LIKE PROTEIN YERC_YECD"/>
    <property type="match status" value="1"/>
</dbReference>
<comment type="caution">
    <text evidence="1">The sequence shown here is derived from an EMBL/GenBank/DDBJ whole genome shotgun (WGS) entry which is preliminary data.</text>
</comment>
<dbReference type="PIRSF" id="PIRSF012508">
    <property type="entry name" value="YerC"/>
    <property type="match status" value="1"/>
</dbReference>
<dbReference type="NCBIfam" id="TIGR02531">
    <property type="entry name" value="yecD_yerC"/>
    <property type="match status" value="1"/>
</dbReference>
<sequence>MQIDKLRDQELDDLFDGILSLESKEDCYKFFDDLATSNELISLKQRFQVAKLIDEGKTYSKIQEKTGASSATVSRVKRCMDYGSGGYKLVLEKRNNA</sequence>
<accession>A0A6V7R1W9</accession>
<dbReference type="GO" id="GO:0043565">
    <property type="term" value="F:sequence-specific DNA binding"/>
    <property type="evidence" value="ECO:0007669"/>
    <property type="project" value="InterPro"/>
</dbReference>
<dbReference type="InterPro" id="IPR038116">
    <property type="entry name" value="TrpR-like_sf"/>
</dbReference>
<dbReference type="EMBL" id="CAJEWD010000003">
    <property type="protein sequence ID" value="CAD2071215.1"/>
    <property type="molecule type" value="Genomic_DNA"/>
</dbReference>
<evidence type="ECO:0000313" key="2">
    <source>
        <dbReference type="Proteomes" id="UP000589351"/>
    </source>
</evidence>
<gene>
    <name evidence="1" type="ORF">JEODO184_00167</name>
</gene>
<dbReference type="RefSeq" id="WP_185124733.1">
    <property type="nucleotide sequence ID" value="NZ_CAJEWD010000003.1"/>
</dbReference>
<dbReference type="AlphaFoldDB" id="A0A6V7R1W9"/>
<dbReference type="InterPro" id="IPR000831">
    <property type="entry name" value="Trp_repress"/>
</dbReference>
<dbReference type="Pfam" id="PF01371">
    <property type="entry name" value="Trp_repressor"/>
    <property type="match status" value="1"/>
</dbReference>
<proteinExistence type="predicted"/>
<dbReference type="SUPFAM" id="SSF48295">
    <property type="entry name" value="TrpR-like"/>
    <property type="match status" value="1"/>
</dbReference>
<reference evidence="1 2" key="1">
    <citation type="submission" date="2020-07" db="EMBL/GenBank/DDBJ databases">
        <authorList>
            <person name="Criscuolo A."/>
        </authorList>
    </citation>
    <scope>NUCLEOTIDE SEQUENCE [LARGE SCALE GENOMIC DNA]</scope>
    <source>
        <strain evidence="1">CIP111649</strain>
    </source>
</reference>
<keyword evidence="2" id="KW-1185">Reference proteome</keyword>
<evidence type="ECO:0000313" key="1">
    <source>
        <dbReference type="EMBL" id="CAD2071215.1"/>
    </source>
</evidence>
<dbReference type="InterPro" id="IPR013368">
    <property type="entry name" value="YecD_YerC"/>
</dbReference>
<dbReference type="InterPro" id="IPR010921">
    <property type="entry name" value="Trp_repressor/repl_initiator"/>
</dbReference>